<dbReference type="Proteomes" id="UP000094236">
    <property type="component" value="Unassembled WGS sequence"/>
</dbReference>
<evidence type="ECO:0000313" key="4">
    <source>
        <dbReference type="Proteomes" id="UP000094236"/>
    </source>
</evidence>
<feature type="compositionally biased region" description="Acidic residues" evidence="1">
    <location>
        <begin position="347"/>
        <end position="358"/>
    </location>
</feature>
<feature type="compositionally biased region" description="Low complexity" evidence="1">
    <location>
        <begin position="305"/>
        <end position="329"/>
    </location>
</feature>
<keyword evidence="4" id="KW-1185">Reference proteome</keyword>
<feature type="region of interest" description="Disordered" evidence="1">
    <location>
        <begin position="528"/>
        <end position="560"/>
    </location>
</feature>
<feature type="domain" description="Subtelomeric hrmA-associated cluster protein AFUB-079030/YDR124W-like helical bundle" evidence="2">
    <location>
        <begin position="122"/>
        <end position="237"/>
    </location>
</feature>
<reference evidence="4" key="1">
    <citation type="submission" date="2016-05" db="EMBL/GenBank/DDBJ databases">
        <title>Comparative genomics of biotechnologically important yeasts.</title>
        <authorList>
            <consortium name="DOE Joint Genome Institute"/>
            <person name="Riley R."/>
            <person name="Haridas S."/>
            <person name="Wolfe K.H."/>
            <person name="Lopes M.R."/>
            <person name="Hittinger C.T."/>
            <person name="Goker M."/>
            <person name="Salamov A."/>
            <person name="Wisecaver J."/>
            <person name="Long T.M."/>
            <person name="Aerts A.L."/>
            <person name="Barry K."/>
            <person name="Choi C."/>
            <person name="Clum A."/>
            <person name="Coughlan A.Y."/>
            <person name="Deshpande S."/>
            <person name="Douglass A.P."/>
            <person name="Hanson S.J."/>
            <person name="Klenk H.-P."/>
            <person name="Labutti K."/>
            <person name="Lapidus A."/>
            <person name="Lindquist E."/>
            <person name="Lipzen A."/>
            <person name="Meier-Kolthoff J.P."/>
            <person name="Ohm R.A."/>
            <person name="Otillar R.P."/>
            <person name="Pangilinan J."/>
            <person name="Peng Y."/>
            <person name="Rokas A."/>
            <person name="Rosa C.A."/>
            <person name="Scheuner C."/>
            <person name="Sibirny A.A."/>
            <person name="Slot J.C."/>
            <person name="Stielow J.B."/>
            <person name="Sun H."/>
            <person name="Kurtzman C.P."/>
            <person name="Blackwell M."/>
            <person name="Grigoriev I.V."/>
            <person name="Jeffries T.W."/>
        </authorList>
    </citation>
    <scope>NUCLEOTIDE SEQUENCE [LARGE SCALE GENOMIC DNA]</scope>
    <source>
        <strain evidence="4">NRRL Y-2460</strain>
    </source>
</reference>
<feature type="region of interest" description="Disordered" evidence="1">
    <location>
        <begin position="583"/>
        <end position="612"/>
    </location>
</feature>
<organism evidence="3 4">
    <name type="scientific">Pachysolen tannophilus NRRL Y-2460</name>
    <dbReference type="NCBI Taxonomy" id="669874"/>
    <lineage>
        <taxon>Eukaryota</taxon>
        <taxon>Fungi</taxon>
        <taxon>Dikarya</taxon>
        <taxon>Ascomycota</taxon>
        <taxon>Saccharomycotina</taxon>
        <taxon>Pichiomycetes</taxon>
        <taxon>Pachysolenaceae</taxon>
        <taxon>Pachysolen</taxon>
    </lineage>
</organism>
<protein>
    <recommendedName>
        <fullName evidence="2">Subtelomeric hrmA-associated cluster protein AFUB-079030/YDR124W-like helical bundle domain-containing protein</fullName>
    </recommendedName>
</protein>
<dbReference type="OrthoDB" id="5338458at2759"/>
<dbReference type="InterPro" id="IPR047092">
    <property type="entry name" value="AFUB_07903/YDR124W-like_hel"/>
</dbReference>
<dbReference type="Pfam" id="PF11001">
    <property type="entry name" value="AFUB_07903_YDR124W_hel"/>
    <property type="match status" value="1"/>
</dbReference>
<dbReference type="EMBL" id="KV454011">
    <property type="protein sequence ID" value="ODV98386.1"/>
    <property type="molecule type" value="Genomic_DNA"/>
</dbReference>
<dbReference type="AlphaFoldDB" id="A0A1E4U303"/>
<gene>
    <name evidence="3" type="ORF">PACTADRAFT_185109</name>
</gene>
<sequence length="612" mass="69957">MKHEFRNIQQLIKVIQQKPKKYEYFEVRAICSESESSSPEIDYAKLLPNEMDSLINGRFAESNLEPGLTLPLHDMPFSMLNFVHDSSNHTGDENDGNSSTTSSNISNRYHRVLESPFYVLDLSDEFAVESHLEICFKELQQISCKYLAKAWIKAIEPKKQSNYPYIKGDATRPPWWPADVRHREPDHIRKNERLNLMNSIVRNENVSVEDLEFATNECIAMIPKDRMCVLSEIYFVISMERELKTKIANGLSCTNEDFKILVSDFKKATSKVFYMSNNNKKTKISSLDSRKRRFNGLAERNDNQPTSSTNTPLVPPTLSSSSPFNLPLSDLRKDTESQKQQQTQNEEVNEELGNDDDNNNNQQTQSRYSLVSYSHDNENFSEIREHDDTNIYSSPKFNYTNDNTPLVFPSTIDNNESRYRNTNYSTPDYAALGKATAVNSSSSIRQKIAPSYDENTNFVNQKDYNHLLEYSLTPTVRSNKRKPLSSRDPNAQYLNYSHNHMQSLSKRLGALEVVPQRILSSPKLYKFNDEDKTDRTNSKPSVLAPLKMHINDPKSIRPGRVNISKRYSNEVLTENNTAYKLHRSGLSSSSSSSSSSSGSDDTVLFHSSPTNK</sequence>
<evidence type="ECO:0000256" key="1">
    <source>
        <dbReference type="SAM" id="MobiDB-lite"/>
    </source>
</evidence>
<name>A0A1E4U303_PACTA</name>
<accession>A0A1E4U303</accession>
<dbReference type="STRING" id="669874.A0A1E4U303"/>
<proteinExistence type="predicted"/>
<dbReference type="InterPro" id="IPR021264">
    <property type="entry name" value="AFUB_079030/YDR124W-like"/>
</dbReference>
<feature type="compositionally biased region" description="Low complexity" evidence="1">
    <location>
        <begin position="584"/>
        <end position="599"/>
    </location>
</feature>
<feature type="region of interest" description="Disordered" evidence="1">
    <location>
        <begin position="297"/>
        <end position="363"/>
    </location>
</feature>
<feature type="compositionally biased region" description="Basic and acidic residues" evidence="1">
    <location>
        <begin position="528"/>
        <end position="537"/>
    </location>
</feature>
<evidence type="ECO:0000259" key="2">
    <source>
        <dbReference type="Pfam" id="PF11001"/>
    </source>
</evidence>
<dbReference type="PANTHER" id="PTHR36102">
    <property type="entry name" value="CHROMOSOME 10, WHOLE GENOME SHOTGUN SEQUENCE"/>
    <property type="match status" value="1"/>
</dbReference>
<evidence type="ECO:0000313" key="3">
    <source>
        <dbReference type="EMBL" id="ODV98386.1"/>
    </source>
</evidence>
<dbReference type="PANTHER" id="PTHR36102:SF1">
    <property type="entry name" value="YDR124W-LIKE HELICAL BUNDLE DOMAIN-CONTAINING PROTEIN"/>
    <property type="match status" value="1"/>
</dbReference>